<feature type="compositionally biased region" description="Basic and acidic residues" evidence="1">
    <location>
        <begin position="143"/>
        <end position="156"/>
    </location>
</feature>
<dbReference type="OrthoDB" id="8865146at2759"/>
<evidence type="ECO:0000313" key="2">
    <source>
        <dbReference type="EMBL" id="TRZ02676.1"/>
    </source>
</evidence>
<proteinExistence type="predicted"/>
<gene>
    <name evidence="2" type="ORF">DNTS_001900</name>
</gene>
<dbReference type="AlphaFoldDB" id="A0A553RKG6"/>
<feature type="region of interest" description="Disordered" evidence="1">
    <location>
        <begin position="105"/>
        <end position="156"/>
    </location>
</feature>
<keyword evidence="3" id="KW-1185">Reference proteome</keyword>
<feature type="compositionally biased region" description="Basic residues" evidence="1">
    <location>
        <begin position="115"/>
        <end position="127"/>
    </location>
</feature>
<sequence length="156" mass="18344">ISPCSYKNPPRPLLYKYPPHTCPRSHRTTRQHTQTTPSSKRRFKNFQEDQPKPIARQTQREKKQDLSPYIYELSDLADLFPGNEGEMTRDWDPNPAKAPAFFTPLEQVNVQPANNHRRKTKDNRRRLTVPLDRIGSSHLSSRSRKEEPEDFKSYEV</sequence>
<dbReference type="Proteomes" id="UP000316079">
    <property type="component" value="Unassembled WGS sequence"/>
</dbReference>
<feature type="non-terminal residue" evidence="2">
    <location>
        <position position="1"/>
    </location>
</feature>
<organism evidence="2 3">
    <name type="scientific">Danionella cerebrum</name>
    <dbReference type="NCBI Taxonomy" id="2873325"/>
    <lineage>
        <taxon>Eukaryota</taxon>
        <taxon>Metazoa</taxon>
        <taxon>Chordata</taxon>
        <taxon>Craniata</taxon>
        <taxon>Vertebrata</taxon>
        <taxon>Euteleostomi</taxon>
        <taxon>Actinopterygii</taxon>
        <taxon>Neopterygii</taxon>
        <taxon>Teleostei</taxon>
        <taxon>Ostariophysi</taxon>
        <taxon>Cypriniformes</taxon>
        <taxon>Danionidae</taxon>
        <taxon>Danioninae</taxon>
        <taxon>Danionella</taxon>
    </lineage>
</organism>
<evidence type="ECO:0000313" key="3">
    <source>
        <dbReference type="Proteomes" id="UP000316079"/>
    </source>
</evidence>
<protein>
    <submittedName>
        <fullName evidence="2">Uncharacterized protein</fullName>
    </submittedName>
</protein>
<name>A0A553RKG6_9TELE</name>
<comment type="caution">
    <text evidence="2">The sequence shown here is derived from an EMBL/GenBank/DDBJ whole genome shotgun (WGS) entry which is preliminary data.</text>
</comment>
<reference evidence="2 3" key="1">
    <citation type="journal article" date="2019" name="Sci. Data">
        <title>Hybrid genome assembly and annotation of Danionella translucida.</title>
        <authorList>
            <person name="Kadobianskyi M."/>
            <person name="Schulze L."/>
            <person name="Schuelke M."/>
            <person name="Judkewitz B."/>
        </authorList>
    </citation>
    <scope>NUCLEOTIDE SEQUENCE [LARGE SCALE GENOMIC DNA]</scope>
    <source>
        <strain evidence="2 3">Bolton</strain>
    </source>
</reference>
<accession>A0A553RKG6</accession>
<feature type="region of interest" description="Disordered" evidence="1">
    <location>
        <begin position="1"/>
        <end position="66"/>
    </location>
</feature>
<evidence type="ECO:0000256" key="1">
    <source>
        <dbReference type="SAM" id="MobiDB-lite"/>
    </source>
</evidence>
<dbReference type="EMBL" id="SRMA01023896">
    <property type="protein sequence ID" value="TRZ02676.1"/>
    <property type="molecule type" value="Genomic_DNA"/>
</dbReference>